<protein>
    <submittedName>
        <fullName evidence="1">Uncharacterized protein</fullName>
    </submittedName>
</protein>
<dbReference type="EMBL" id="DF973345">
    <property type="protein sequence ID" value="GAU26991.1"/>
    <property type="molecule type" value="Genomic_DNA"/>
</dbReference>
<dbReference type="Gene3D" id="3.40.50.300">
    <property type="entry name" value="P-loop containing nucleotide triphosphate hydrolases"/>
    <property type="match status" value="1"/>
</dbReference>
<dbReference type="GO" id="GO:0005743">
    <property type="term" value="C:mitochondrial inner membrane"/>
    <property type="evidence" value="ECO:0007669"/>
    <property type="project" value="TreeGrafter"/>
</dbReference>
<dbReference type="InterPro" id="IPR027417">
    <property type="entry name" value="P-loop_NTPase"/>
</dbReference>
<dbReference type="GO" id="GO:0090374">
    <property type="term" value="P:oligopeptide export from mitochondrion"/>
    <property type="evidence" value="ECO:0007669"/>
    <property type="project" value="TreeGrafter"/>
</dbReference>
<dbReference type="InterPro" id="IPR039421">
    <property type="entry name" value="Type_1_exporter"/>
</dbReference>
<dbReference type="OrthoDB" id="6500128at2759"/>
<accession>A0A2Z6M4A5</accession>
<evidence type="ECO:0000313" key="1">
    <source>
        <dbReference type="EMBL" id="GAU26991.1"/>
    </source>
</evidence>
<dbReference type="AlphaFoldDB" id="A0A2Z6M4A5"/>
<gene>
    <name evidence="1" type="ORF">TSUD_290430</name>
</gene>
<dbReference type="Proteomes" id="UP000242715">
    <property type="component" value="Unassembled WGS sequence"/>
</dbReference>
<organism evidence="1 2">
    <name type="scientific">Trifolium subterraneum</name>
    <name type="common">Subterranean clover</name>
    <dbReference type="NCBI Taxonomy" id="3900"/>
    <lineage>
        <taxon>Eukaryota</taxon>
        <taxon>Viridiplantae</taxon>
        <taxon>Streptophyta</taxon>
        <taxon>Embryophyta</taxon>
        <taxon>Tracheophyta</taxon>
        <taxon>Spermatophyta</taxon>
        <taxon>Magnoliopsida</taxon>
        <taxon>eudicotyledons</taxon>
        <taxon>Gunneridae</taxon>
        <taxon>Pentapetalae</taxon>
        <taxon>rosids</taxon>
        <taxon>fabids</taxon>
        <taxon>Fabales</taxon>
        <taxon>Fabaceae</taxon>
        <taxon>Papilionoideae</taxon>
        <taxon>50 kb inversion clade</taxon>
        <taxon>NPAAA clade</taxon>
        <taxon>Hologalegina</taxon>
        <taxon>IRL clade</taxon>
        <taxon>Trifolieae</taxon>
        <taxon>Trifolium</taxon>
    </lineage>
</organism>
<name>A0A2Z6M4A5_TRISU</name>
<dbReference type="PANTHER" id="PTHR43394">
    <property type="entry name" value="ATP-DEPENDENT PERMEASE MDL1, MITOCHONDRIAL"/>
    <property type="match status" value="1"/>
</dbReference>
<evidence type="ECO:0000313" key="2">
    <source>
        <dbReference type="Proteomes" id="UP000242715"/>
    </source>
</evidence>
<reference evidence="2" key="1">
    <citation type="journal article" date="2017" name="Front. Plant Sci.">
        <title>Climate Clever Clovers: New Paradigm to Reduce the Environmental Footprint of Ruminants by Breeding Low Methanogenic Forages Utilizing Haplotype Variation.</title>
        <authorList>
            <person name="Kaur P."/>
            <person name="Appels R."/>
            <person name="Bayer P.E."/>
            <person name="Keeble-Gagnere G."/>
            <person name="Wang J."/>
            <person name="Hirakawa H."/>
            <person name="Shirasawa K."/>
            <person name="Vercoe P."/>
            <person name="Stefanova K."/>
            <person name="Durmic Z."/>
            <person name="Nichols P."/>
            <person name="Revell C."/>
            <person name="Isobe S.N."/>
            <person name="Edwards D."/>
            <person name="Erskine W."/>
        </authorList>
    </citation>
    <scope>NUCLEOTIDE SEQUENCE [LARGE SCALE GENOMIC DNA]</scope>
    <source>
        <strain evidence="2">cv. Daliak</strain>
    </source>
</reference>
<dbReference type="GO" id="GO:0015421">
    <property type="term" value="F:ABC-type oligopeptide transporter activity"/>
    <property type="evidence" value="ECO:0007669"/>
    <property type="project" value="TreeGrafter"/>
</dbReference>
<dbReference type="PANTHER" id="PTHR43394:SF7">
    <property type="entry name" value="ABC TRANSPORTER B FAMILY MEMBER 28"/>
    <property type="match status" value="1"/>
</dbReference>
<proteinExistence type="predicted"/>
<keyword evidence="2" id="KW-1185">Reference proteome</keyword>
<dbReference type="SUPFAM" id="SSF52540">
    <property type="entry name" value="P-loop containing nucleoside triphosphate hydrolases"/>
    <property type="match status" value="1"/>
</dbReference>
<sequence length="164" mass="17711">MINGLIVLVGERGGLLSRVAIGKALLKNAPILIATSALDTVTERFVGETLNRLTKDRTTLVILSSVQNALQIALCSNGRNTKVKLHSFILHVYCPEMLGTWSIRLSCEYYPSAFPSWELLSNNPSFHPAIAMPPSSAVLETTCNCSSSNRTSSSAVEASNWESG</sequence>